<dbReference type="SMART" id="SM00710">
    <property type="entry name" value="PbH1"/>
    <property type="match status" value="9"/>
</dbReference>
<dbReference type="RefSeq" id="WP_088393367.1">
    <property type="nucleotide sequence ID" value="NZ_MTCZ01000097.1"/>
</dbReference>
<dbReference type="GO" id="GO:0005576">
    <property type="term" value="C:extracellular region"/>
    <property type="evidence" value="ECO:0007669"/>
    <property type="project" value="UniProtKB-SubCell"/>
</dbReference>
<evidence type="ECO:0000259" key="4">
    <source>
        <dbReference type="Pfam" id="PF13229"/>
    </source>
</evidence>
<reference evidence="5 6" key="1">
    <citation type="journal article" date="2017" name="Infect. Genet. Evol.">
        <title>Comparative genome analysis of fish pathogen Flavobacterium columnare reveals extensive sequence diversity within the species.</title>
        <authorList>
            <person name="Kayansamruaj P."/>
            <person name="Dong H.T."/>
            <person name="Hirono I."/>
            <person name="Kondo H."/>
            <person name="Senapin S."/>
            <person name="Rodkhum C."/>
        </authorList>
    </citation>
    <scope>NUCLEOTIDE SEQUENCE [LARGE SCALE GENOMIC DNA]</scope>
    <source>
        <strain evidence="5 6">1215</strain>
    </source>
</reference>
<proteinExistence type="predicted"/>
<comment type="caution">
    <text evidence="5">The sequence shown here is derived from an EMBL/GenBank/DDBJ whole genome shotgun (WGS) entry which is preliminary data.</text>
</comment>
<dbReference type="InterPro" id="IPR012334">
    <property type="entry name" value="Pectin_lyas_fold"/>
</dbReference>
<dbReference type="Proteomes" id="UP000197768">
    <property type="component" value="Unassembled WGS sequence"/>
</dbReference>
<dbReference type="Gene3D" id="2.160.20.10">
    <property type="entry name" value="Single-stranded right-handed beta-helix, Pectin lyase-like"/>
    <property type="match status" value="1"/>
</dbReference>
<dbReference type="PANTHER" id="PTHR40088:SF2">
    <property type="entry name" value="SECRETED SUGAR HYDROLASE"/>
    <property type="match status" value="1"/>
</dbReference>
<evidence type="ECO:0000256" key="3">
    <source>
        <dbReference type="ARBA" id="ARBA00022729"/>
    </source>
</evidence>
<dbReference type="EMBL" id="MTCZ01000097">
    <property type="protein sequence ID" value="OWP83600.1"/>
    <property type="molecule type" value="Genomic_DNA"/>
</dbReference>
<evidence type="ECO:0000256" key="2">
    <source>
        <dbReference type="ARBA" id="ARBA00022525"/>
    </source>
</evidence>
<gene>
    <name evidence="5" type="ORF">BWK59_09640</name>
</gene>
<dbReference type="InterPro" id="IPR039448">
    <property type="entry name" value="Beta_helix"/>
</dbReference>
<keyword evidence="3" id="KW-0732">Signal</keyword>
<name>A0A246GHF5_9FLAO</name>
<sequence length="457" mass="50366">MKKIFITLIVLVLVVFIFNRFYKTDCSIPSKNYYVSPNGNDANPGTMSSPWKTIQHSLNNMSANSTLYVDSGIYNEKIQIPINHITIKNQKSKIPIIDATGITKQNSIIAILSKNSITIDGLELRNNIQNDAQGILIEGLCNAITIKNCIIHDIHFSSNPKTPVNASTNAQGIIVYGTNPTRAIRDLVIENNKLFNCRLGYSEGIAINGNVKNFKVIDNNIHDLTNIGIDLIGYEGTCPLPKNDQARNGLIKNNIIYNCISPSATSGGIYIDGGKNIIVENNESHHNGYGIEIGCEHIGKTTDSVIIRNNIFYNNQIYAIALGGFDYPNGSGKVTNSTITNNTCFSNGLTSSDNGELYLSYSENSTIENNIFYTNSNNNLVYAESNQPDLNFNYNIFYCPDGINHLYANWNGSSYTGYLTFVTGTSSNLNSRFTNPNFTKTDISPPCFNLLSSSLNN</sequence>
<dbReference type="Pfam" id="PF13229">
    <property type="entry name" value="Beta_helix"/>
    <property type="match status" value="1"/>
</dbReference>
<evidence type="ECO:0000313" key="6">
    <source>
        <dbReference type="Proteomes" id="UP000197768"/>
    </source>
</evidence>
<feature type="domain" description="Right handed beta helix" evidence="4">
    <location>
        <begin position="250"/>
        <end position="403"/>
    </location>
</feature>
<dbReference type="SUPFAM" id="SSF51126">
    <property type="entry name" value="Pectin lyase-like"/>
    <property type="match status" value="1"/>
</dbReference>
<evidence type="ECO:0000313" key="5">
    <source>
        <dbReference type="EMBL" id="OWP83600.1"/>
    </source>
</evidence>
<dbReference type="InterPro" id="IPR011050">
    <property type="entry name" value="Pectin_lyase_fold/virulence"/>
</dbReference>
<comment type="subcellular location">
    <subcellularLocation>
        <location evidence="1">Secreted</location>
    </subcellularLocation>
</comment>
<dbReference type="PANTHER" id="PTHR40088">
    <property type="entry name" value="PECTATE LYASE (EUROFUNG)"/>
    <property type="match status" value="1"/>
</dbReference>
<keyword evidence="2" id="KW-0964">Secreted</keyword>
<protein>
    <recommendedName>
        <fullName evidence="4">Right handed beta helix domain-containing protein</fullName>
    </recommendedName>
</protein>
<dbReference type="AlphaFoldDB" id="A0A246GHF5"/>
<organism evidence="5 6">
    <name type="scientific">Flavobacterium davisii</name>
    <dbReference type="NCBI Taxonomy" id="2906077"/>
    <lineage>
        <taxon>Bacteria</taxon>
        <taxon>Pseudomonadati</taxon>
        <taxon>Bacteroidota</taxon>
        <taxon>Flavobacteriia</taxon>
        <taxon>Flavobacteriales</taxon>
        <taxon>Flavobacteriaceae</taxon>
        <taxon>Flavobacterium</taxon>
    </lineage>
</organism>
<accession>A0A246GHF5</accession>
<evidence type="ECO:0000256" key="1">
    <source>
        <dbReference type="ARBA" id="ARBA00004613"/>
    </source>
</evidence>
<dbReference type="InterPro" id="IPR006626">
    <property type="entry name" value="PbH1"/>
</dbReference>
<dbReference type="GO" id="GO:0016837">
    <property type="term" value="F:carbon-oxygen lyase activity, acting on polysaccharides"/>
    <property type="evidence" value="ECO:0007669"/>
    <property type="project" value="TreeGrafter"/>
</dbReference>
<dbReference type="InterPro" id="IPR052052">
    <property type="entry name" value="Polysaccharide_Lyase_9"/>
</dbReference>